<dbReference type="SMART" id="SM00184">
    <property type="entry name" value="RING"/>
    <property type="match status" value="1"/>
</dbReference>
<gene>
    <name evidence="5" type="ORF">GpartN1_g797.t1</name>
</gene>
<evidence type="ECO:0000256" key="2">
    <source>
        <dbReference type="SAM" id="MobiDB-lite"/>
    </source>
</evidence>
<evidence type="ECO:0000313" key="5">
    <source>
        <dbReference type="EMBL" id="GJQ09006.1"/>
    </source>
</evidence>
<accession>A0A9C7PRD6</accession>
<keyword evidence="1" id="KW-0479">Metal-binding</keyword>
<feature type="region of interest" description="Disordered" evidence="2">
    <location>
        <begin position="47"/>
        <end position="89"/>
    </location>
</feature>
<feature type="compositionally biased region" description="Basic and acidic residues" evidence="2">
    <location>
        <begin position="1"/>
        <end position="14"/>
    </location>
</feature>
<organism evidence="5 6">
    <name type="scientific">Galdieria partita</name>
    <dbReference type="NCBI Taxonomy" id="83374"/>
    <lineage>
        <taxon>Eukaryota</taxon>
        <taxon>Rhodophyta</taxon>
        <taxon>Bangiophyceae</taxon>
        <taxon>Galdieriales</taxon>
        <taxon>Galdieriaceae</taxon>
        <taxon>Galdieria</taxon>
    </lineage>
</organism>
<feature type="transmembrane region" description="Helical" evidence="3">
    <location>
        <begin position="163"/>
        <end position="182"/>
    </location>
</feature>
<evidence type="ECO:0000256" key="3">
    <source>
        <dbReference type="SAM" id="Phobius"/>
    </source>
</evidence>
<dbReference type="Gene3D" id="3.30.40.10">
    <property type="entry name" value="Zinc/RING finger domain, C3HC4 (zinc finger)"/>
    <property type="match status" value="1"/>
</dbReference>
<dbReference type="InterPro" id="IPR001841">
    <property type="entry name" value="Znf_RING"/>
</dbReference>
<dbReference type="PANTHER" id="PTHR46225">
    <property type="entry name" value="C3H4 TYPE ZINC FINGER PROTEIN"/>
    <property type="match status" value="1"/>
</dbReference>
<keyword evidence="3" id="KW-0472">Membrane</keyword>
<dbReference type="InterPro" id="IPR013083">
    <property type="entry name" value="Znf_RING/FYVE/PHD"/>
</dbReference>
<dbReference type="PROSITE" id="PS50089">
    <property type="entry name" value="ZF_RING_2"/>
    <property type="match status" value="1"/>
</dbReference>
<sequence>MTRSSACKDERETSTDELNTMSEISTVEIRAPSVAVLGPTGTLLPNNVENSQDILSNSSSPTIEAGSSQSHVETSNTPGSPELTSPAYQSEQENVFRGTDFRSIFRQTLNWIGQFFDDNSVYRRQTLWPIIFFSFIYVGACIVASVTVLCLTWNRPCDEPLKYWILFNSIISLLYTIFKRLSNEDLVDDYSQLTATQQRSLICFRIISWLSLAWFIVGMVWVFRCQTCQKTAAALYRLSLALVIINLIFLGVSVILACCIFVLAPNLFRPDFNLDGSVTFHRRGATKKEIERILLVRYHRESSEEDSTCPICLCEYEEGNLLRILPCTSKHRFHAACVDRWLILNKSCPLCKAEIDASSRSVGGRSGSDNNV</sequence>
<comment type="caution">
    <text evidence="5">The sequence shown here is derived from an EMBL/GenBank/DDBJ whole genome shotgun (WGS) entry which is preliminary data.</text>
</comment>
<keyword evidence="1" id="KW-0862">Zinc</keyword>
<feature type="domain" description="RING-type" evidence="4">
    <location>
        <begin position="309"/>
        <end position="352"/>
    </location>
</feature>
<dbReference type="GO" id="GO:0008270">
    <property type="term" value="F:zinc ion binding"/>
    <property type="evidence" value="ECO:0007669"/>
    <property type="project" value="UniProtKB-KW"/>
</dbReference>
<evidence type="ECO:0000313" key="6">
    <source>
        <dbReference type="Proteomes" id="UP001061958"/>
    </source>
</evidence>
<reference evidence="5" key="2">
    <citation type="submission" date="2022-01" db="EMBL/GenBank/DDBJ databases">
        <authorList>
            <person name="Hirooka S."/>
            <person name="Miyagishima S.Y."/>
        </authorList>
    </citation>
    <scope>NUCLEOTIDE SEQUENCE</scope>
    <source>
        <strain evidence="5">NBRC 102759</strain>
    </source>
</reference>
<protein>
    <recommendedName>
        <fullName evidence="4">RING-type domain-containing protein</fullName>
    </recommendedName>
</protein>
<dbReference type="OrthoDB" id="5692at2759"/>
<keyword evidence="6" id="KW-1185">Reference proteome</keyword>
<name>A0A9C7PRD6_9RHOD</name>
<proteinExistence type="predicted"/>
<dbReference type="Pfam" id="PF13639">
    <property type="entry name" value="zf-RING_2"/>
    <property type="match status" value="1"/>
</dbReference>
<dbReference type="EMBL" id="BQMJ01000005">
    <property type="protein sequence ID" value="GJQ09006.1"/>
    <property type="molecule type" value="Genomic_DNA"/>
</dbReference>
<dbReference type="SUPFAM" id="SSF57850">
    <property type="entry name" value="RING/U-box"/>
    <property type="match status" value="1"/>
</dbReference>
<dbReference type="PANTHER" id="PTHR46225:SF19">
    <property type="entry name" value="RING-TYPE DOMAIN-CONTAINING PROTEIN"/>
    <property type="match status" value="1"/>
</dbReference>
<feature type="transmembrane region" description="Helical" evidence="3">
    <location>
        <begin position="202"/>
        <end position="223"/>
    </location>
</feature>
<dbReference type="Proteomes" id="UP001061958">
    <property type="component" value="Unassembled WGS sequence"/>
</dbReference>
<evidence type="ECO:0000259" key="4">
    <source>
        <dbReference type="PROSITE" id="PS50089"/>
    </source>
</evidence>
<feature type="transmembrane region" description="Helical" evidence="3">
    <location>
        <begin position="127"/>
        <end position="151"/>
    </location>
</feature>
<feature type="transmembrane region" description="Helical" evidence="3">
    <location>
        <begin position="235"/>
        <end position="264"/>
    </location>
</feature>
<keyword evidence="1" id="KW-0863">Zinc-finger</keyword>
<evidence type="ECO:0000256" key="1">
    <source>
        <dbReference type="PROSITE-ProRule" id="PRU00175"/>
    </source>
</evidence>
<keyword evidence="3" id="KW-0812">Transmembrane</keyword>
<reference evidence="5" key="1">
    <citation type="journal article" date="2022" name="Proc. Natl. Acad. Sci. U.S.A.">
        <title>Life cycle and functional genomics of the unicellular red alga Galdieria for elucidating algal and plant evolution and industrial use.</title>
        <authorList>
            <person name="Hirooka S."/>
            <person name="Itabashi T."/>
            <person name="Ichinose T.M."/>
            <person name="Onuma R."/>
            <person name="Fujiwara T."/>
            <person name="Yamashita S."/>
            <person name="Jong L.W."/>
            <person name="Tomita R."/>
            <person name="Iwane A.H."/>
            <person name="Miyagishima S.Y."/>
        </authorList>
    </citation>
    <scope>NUCLEOTIDE SEQUENCE</scope>
    <source>
        <strain evidence="5">NBRC 102759</strain>
    </source>
</reference>
<feature type="region of interest" description="Disordered" evidence="2">
    <location>
        <begin position="1"/>
        <end position="24"/>
    </location>
</feature>
<dbReference type="AlphaFoldDB" id="A0A9C7PRD6"/>
<keyword evidence="3" id="KW-1133">Transmembrane helix</keyword>